<comment type="catalytic activity">
    <reaction evidence="1">
        <text>ATP + protein L-histidine = ADP + protein N-phospho-L-histidine.</text>
        <dbReference type="EC" id="2.7.13.3"/>
    </reaction>
</comment>
<keyword evidence="5" id="KW-0597">Phosphoprotein</keyword>
<evidence type="ECO:0000313" key="16">
    <source>
        <dbReference type="Proteomes" id="UP000095200"/>
    </source>
</evidence>
<dbReference type="EMBL" id="BDFE01000020">
    <property type="protein sequence ID" value="GAU09638.1"/>
    <property type="molecule type" value="Genomic_DNA"/>
</dbReference>
<feature type="transmembrane region" description="Helical" evidence="13">
    <location>
        <begin position="14"/>
        <end position="36"/>
    </location>
</feature>
<dbReference type="Gene3D" id="3.30.450.20">
    <property type="entry name" value="PAS domain"/>
    <property type="match status" value="2"/>
</dbReference>
<dbReference type="GO" id="GO:0000155">
    <property type="term" value="F:phosphorelay sensor kinase activity"/>
    <property type="evidence" value="ECO:0007669"/>
    <property type="project" value="InterPro"/>
</dbReference>
<dbReference type="OrthoDB" id="9773941at2"/>
<feature type="transmembrane region" description="Helical" evidence="13">
    <location>
        <begin position="211"/>
        <end position="235"/>
    </location>
</feature>
<evidence type="ECO:0000256" key="1">
    <source>
        <dbReference type="ARBA" id="ARBA00000085"/>
    </source>
</evidence>
<dbReference type="STRING" id="1592317.DPF_2369"/>
<evidence type="ECO:0000256" key="8">
    <source>
        <dbReference type="ARBA" id="ARBA00022741"/>
    </source>
</evidence>
<dbReference type="GO" id="GO:0005886">
    <property type="term" value="C:plasma membrane"/>
    <property type="evidence" value="ECO:0007669"/>
    <property type="project" value="UniProtKB-SubCell"/>
</dbReference>
<dbReference type="PROSITE" id="PS50109">
    <property type="entry name" value="HIS_KIN"/>
    <property type="match status" value="1"/>
</dbReference>
<keyword evidence="7 13" id="KW-0812">Transmembrane</keyword>
<reference evidence="16" key="1">
    <citation type="submission" date="2016-06" db="EMBL/GenBank/DDBJ databases">
        <title>Draft genome sequence of Desulfoplanes formicivorans strain Pf12B.</title>
        <authorList>
            <person name="Watanabe M."/>
            <person name="Kojima H."/>
            <person name="Fukui M."/>
        </authorList>
    </citation>
    <scope>NUCLEOTIDE SEQUENCE [LARGE SCALE GENOMIC DNA]</scope>
    <source>
        <strain evidence="16">Pf12B</strain>
    </source>
</reference>
<evidence type="ECO:0000256" key="3">
    <source>
        <dbReference type="ARBA" id="ARBA00012438"/>
    </source>
</evidence>
<evidence type="ECO:0000256" key="10">
    <source>
        <dbReference type="ARBA" id="ARBA00022840"/>
    </source>
</evidence>
<dbReference type="SUPFAM" id="SSF47384">
    <property type="entry name" value="Homodimeric domain of signal transducing histidine kinase"/>
    <property type="match status" value="1"/>
</dbReference>
<dbReference type="RefSeq" id="WP_069859896.1">
    <property type="nucleotide sequence ID" value="NZ_BDFE01000020.1"/>
</dbReference>
<dbReference type="SUPFAM" id="SSF55874">
    <property type="entry name" value="ATPase domain of HSP90 chaperone/DNA topoisomerase II/histidine kinase"/>
    <property type="match status" value="1"/>
</dbReference>
<dbReference type="SMART" id="SM00387">
    <property type="entry name" value="HATPase_c"/>
    <property type="match status" value="1"/>
</dbReference>
<evidence type="ECO:0000256" key="5">
    <source>
        <dbReference type="ARBA" id="ARBA00022553"/>
    </source>
</evidence>
<dbReference type="GO" id="GO:0005524">
    <property type="term" value="F:ATP binding"/>
    <property type="evidence" value="ECO:0007669"/>
    <property type="project" value="UniProtKB-KW"/>
</dbReference>
<name>A0A194AK00_9BACT</name>
<dbReference type="InterPro" id="IPR004358">
    <property type="entry name" value="Sig_transdc_His_kin-like_C"/>
</dbReference>
<evidence type="ECO:0000256" key="11">
    <source>
        <dbReference type="ARBA" id="ARBA00022989"/>
    </source>
</evidence>
<dbReference type="Pfam" id="PF02518">
    <property type="entry name" value="HATPase_c"/>
    <property type="match status" value="1"/>
</dbReference>
<keyword evidence="9" id="KW-0418">Kinase</keyword>
<evidence type="ECO:0000256" key="13">
    <source>
        <dbReference type="SAM" id="Phobius"/>
    </source>
</evidence>
<organism evidence="15 16">
    <name type="scientific">Desulfoplanes formicivorans</name>
    <dbReference type="NCBI Taxonomy" id="1592317"/>
    <lineage>
        <taxon>Bacteria</taxon>
        <taxon>Pseudomonadati</taxon>
        <taxon>Thermodesulfobacteriota</taxon>
        <taxon>Desulfovibrionia</taxon>
        <taxon>Desulfovibrionales</taxon>
        <taxon>Desulfoplanaceae</taxon>
        <taxon>Desulfoplanes</taxon>
    </lineage>
</organism>
<evidence type="ECO:0000256" key="7">
    <source>
        <dbReference type="ARBA" id="ARBA00022692"/>
    </source>
</evidence>
<evidence type="ECO:0000256" key="4">
    <source>
        <dbReference type="ARBA" id="ARBA00022475"/>
    </source>
</evidence>
<dbReference type="InterPro" id="IPR035965">
    <property type="entry name" value="PAS-like_dom_sf"/>
</dbReference>
<dbReference type="SUPFAM" id="SSF55785">
    <property type="entry name" value="PYP-like sensor domain (PAS domain)"/>
    <property type="match status" value="1"/>
</dbReference>
<sequence length="599" mass="65914">MFVRKKHSDLPRIFSPWVVIGSSLILFVIVTVLTVMNINRQRAATSTVLLEKGQALIKALEAGSRIGMRGRFAQGIRLSHLLEETAKLPGVDFIVVTNPEGGIIASNDFDRIGATFLPGHGDRVVPSEHPQWFMDKGADGASLFVVYSEFRPIMKAGFREHAQTMRERFLAFCPARPSPPPMHGGVVHPEKMFIYLGLKATSMEDAQKSDLMHSVVMSCIVLFVGLAGFISLFWAQNLRVSQRLLSDSRAFASEVVANLPEGLVVMGPDGEVSFGNESAVALCAPETTTSGNAAQTDTLMIPEEIRPVIDRLETERVVTEQEIVCTFEHDREIPLGVSGARIITEDGRFLGKIIILRDLREVRRLQQEVKRKEKLAAIGSLAAGVAHEIRNPLSSIKGFATLFRARFEPESTEHGAAEIMIHEVDRLNRVVTELIEYARPSRIAARDTDLGTMINHSLSLIQQDVQRAGVRVETDIPEDISPVFLDPDRMQQCLLNVYLNAVQAMPQGGILRVEGFRAPDGRFGMRISDTGKGIPAQDLPKIFDPYYTTKNRGTGLGLAMVLKIVEAHDGEIKVVSKEGEGTVITIILPQKGGSARQVT</sequence>
<evidence type="ECO:0000256" key="6">
    <source>
        <dbReference type="ARBA" id="ARBA00022679"/>
    </source>
</evidence>
<evidence type="ECO:0000313" key="15">
    <source>
        <dbReference type="EMBL" id="GAU09638.1"/>
    </source>
</evidence>
<dbReference type="PANTHER" id="PTHR43065">
    <property type="entry name" value="SENSOR HISTIDINE KINASE"/>
    <property type="match status" value="1"/>
</dbReference>
<dbReference type="CDD" id="cd00082">
    <property type="entry name" value="HisKA"/>
    <property type="match status" value="1"/>
</dbReference>
<protein>
    <recommendedName>
        <fullName evidence="3">histidine kinase</fullName>
        <ecNumber evidence="3">2.7.13.3</ecNumber>
    </recommendedName>
</protein>
<evidence type="ECO:0000256" key="12">
    <source>
        <dbReference type="ARBA" id="ARBA00023012"/>
    </source>
</evidence>
<keyword evidence="10" id="KW-0067">ATP-binding</keyword>
<dbReference type="InterPro" id="IPR036097">
    <property type="entry name" value="HisK_dim/P_sf"/>
</dbReference>
<proteinExistence type="predicted"/>
<evidence type="ECO:0000256" key="9">
    <source>
        <dbReference type="ARBA" id="ARBA00022777"/>
    </source>
</evidence>
<dbReference type="InterPro" id="IPR003594">
    <property type="entry name" value="HATPase_dom"/>
</dbReference>
<dbReference type="Pfam" id="PF00512">
    <property type="entry name" value="HisKA"/>
    <property type="match status" value="1"/>
</dbReference>
<dbReference type="Gene3D" id="3.30.565.10">
    <property type="entry name" value="Histidine kinase-like ATPase, C-terminal domain"/>
    <property type="match status" value="1"/>
</dbReference>
<dbReference type="EC" id="2.7.13.3" evidence="3"/>
<keyword evidence="11 13" id="KW-1133">Transmembrane helix</keyword>
<feature type="domain" description="Histidine kinase" evidence="14">
    <location>
        <begin position="384"/>
        <end position="592"/>
    </location>
</feature>
<accession>A0A194AK00</accession>
<dbReference type="InterPro" id="IPR003661">
    <property type="entry name" value="HisK_dim/P_dom"/>
</dbReference>
<comment type="subcellular location">
    <subcellularLocation>
        <location evidence="2">Cell membrane</location>
        <topology evidence="2">Multi-pass membrane protein</topology>
    </subcellularLocation>
</comment>
<keyword evidence="13" id="KW-0472">Membrane</keyword>
<keyword evidence="4" id="KW-1003">Cell membrane</keyword>
<comment type="caution">
    <text evidence="15">The sequence shown here is derived from an EMBL/GenBank/DDBJ whole genome shotgun (WGS) entry which is preliminary data.</text>
</comment>
<dbReference type="SUPFAM" id="SSF103190">
    <property type="entry name" value="Sensory domain-like"/>
    <property type="match status" value="1"/>
</dbReference>
<dbReference type="Proteomes" id="UP000095200">
    <property type="component" value="Unassembled WGS sequence"/>
</dbReference>
<dbReference type="AlphaFoldDB" id="A0A194AK00"/>
<keyword evidence="6" id="KW-0808">Transferase</keyword>
<evidence type="ECO:0000259" key="14">
    <source>
        <dbReference type="PROSITE" id="PS50109"/>
    </source>
</evidence>
<evidence type="ECO:0000256" key="2">
    <source>
        <dbReference type="ARBA" id="ARBA00004651"/>
    </source>
</evidence>
<dbReference type="PANTHER" id="PTHR43065:SF10">
    <property type="entry name" value="PEROXIDE STRESS-ACTIVATED HISTIDINE KINASE MAK3"/>
    <property type="match status" value="1"/>
</dbReference>
<keyword evidence="16" id="KW-1185">Reference proteome</keyword>
<dbReference type="Gene3D" id="1.10.287.130">
    <property type="match status" value="1"/>
</dbReference>
<dbReference type="InterPro" id="IPR005467">
    <property type="entry name" value="His_kinase_dom"/>
</dbReference>
<dbReference type="InterPro" id="IPR036890">
    <property type="entry name" value="HATPase_C_sf"/>
</dbReference>
<dbReference type="SMART" id="SM00388">
    <property type="entry name" value="HisKA"/>
    <property type="match status" value="1"/>
</dbReference>
<keyword evidence="8" id="KW-0547">Nucleotide-binding</keyword>
<dbReference type="InterPro" id="IPR029151">
    <property type="entry name" value="Sensor-like_sf"/>
</dbReference>
<dbReference type="PRINTS" id="PR00344">
    <property type="entry name" value="BCTRLSENSOR"/>
</dbReference>
<keyword evidence="12" id="KW-0902">Two-component regulatory system</keyword>
<gene>
    <name evidence="15" type="ORF">DPF_2369</name>
</gene>